<evidence type="ECO:0000313" key="1">
    <source>
        <dbReference type="EMBL" id="RMB01818.1"/>
    </source>
</evidence>
<dbReference type="InParanoid" id="A0A3M0BWM0"/>
<dbReference type="EMBL" id="REFR01000015">
    <property type="protein sequence ID" value="RMB01818.1"/>
    <property type="molecule type" value="Genomic_DNA"/>
</dbReference>
<gene>
    <name evidence="1" type="ORF">BXY39_3325</name>
</gene>
<dbReference type="RefSeq" id="WP_121939979.1">
    <property type="nucleotide sequence ID" value="NZ_REFR01000015.1"/>
</dbReference>
<proteinExistence type="predicted"/>
<evidence type="ECO:0000313" key="2">
    <source>
        <dbReference type="Proteomes" id="UP000271227"/>
    </source>
</evidence>
<keyword evidence="2" id="KW-1185">Reference proteome</keyword>
<organism evidence="1 2">
    <name type="scientific">Eilatimonas milleporae</name>
    <dbReference type="NCBI Taxonomy" id="911205"/>
    <lineage>
        <taxon>Bacteria</taxon>
        <taxon>Pseudomonadati</taxon>
        <taxon>Pseudomonadota</taxon>
        <taxon>Alphaproteobacteria</taxon>
        <taxon>Kordiimonadales</taxon>
        <taxon>Kordiimonadaceae</taxon>
        <taxon>Eilatimonas</taxon>
    </lineage>
</organism>
<name>A0A3M0BWM0_9PROT</name>
<sequence length="215" mass="22777">MSPVDDPGALNDALGDALNGTLDDALDDDALFESYPELAAVAPFVTMASGLPWFRAVGEAAAPALRDAARDFADGLGFPDAAPAFLTDWEDVADAAATLDLNSPAWEAEEQLRAGLITRLAGYIDEELLSMVFTHVAATLAEPVQQAVADLQAELRIQDDDLMQAALGSALQAAHVALLVVLAGEDSDHPFAARFHLFEKGRWPIGIVGTSFLIY</sequence>
<reference evidence="1 2" key="1">
    <citation type="submission" date="2018-10" db="EMBL/GenBank/DDBJ databases">
        <title>Genomic Encyclopedia of Archaeal and Bacterial Type Strains, Phase II (KMG-II): from individual species to whole genera.</title>
        <authorList>
            <person name="Goeker M."/>
        </authorList>
    </citation>
    <scope>NUCLEOTIDE SEQUENCE [LARGE SCALE GENOMIC DNA]</scope>
    <source>
        <strain evidence="1 2">DSM 25217</strain>
    </source>
</reference>
<comment type="caution">
    <text evidence="1">The sequence shown here is derived from an EMBL/GenBank/DDBJ whole genome shotgun (WGS) entry which is preliminary data.</text>
</comment>
<dbReference type="OrthoDB" id="8448172at2"/>
<dbReference type="Proteomes" id="UP000271227">
    <property type="component" value="Unassembled WGS sequence"/>
</dbReference>
<accession>A0A3M0BWM0</accession>
<protein>
    <submittedName>
        <fullName evidence="1">Uncharacterized protein</fullName>
    </submittedName>
</protein>
<dbReference type="AlphaFoldDB" id="A0A3M0BWM0"/>